<protein>
    <submittedName>
        <fullName evidence="1">Uncharacterized protein</fullName>
    </submittedName>
</protein>
<evidence type="ECO:0000313" key="2">
    <source>
        <dbReference type="Proteomes" id="UP001497516"/>
    </source>
</evidence>
<keyword evidence="2" id="KW-1185">Reference proteome</keyword>
<evidence type="ECO:0000313" key="1">
    <source>
        <dbReference type="EMBL" id="CAL1414275.1"/>
    </source>
</evidence>
<gene>
    <name evidence="1" type="ORF">LTRI10_LOCUS53447</name>
</gene>
<organism evidence="1 2">
    <name type="scientific">Linum trigynum</name>
    <dbReference type="NCBI Taxonomy" id="586398"/>
    <lineage>
        <taxon>Eukaryota</taxon>
        <taxon>Viridiplantae</taxon>
        <taxon>Streptophyta</taxon>
        <taxon>Embryophyta</taxon>
        <taxon>Tracheophyta</taxon>
        <taxon>Spermatophyta</taxon>
        <taxon>Magnoliopsida</taxon>
        <taxon>eudicotyledons</taxon>
        <taxon>Gunneridae</taxon>
        <taxon>Pentapetalae</taxon>
        <taxon>rosids</taxon>
        <taxon>fabids</taxon>
        <taxon>Malpighiales</taxon>
        <taxon>Linaceae</taxon>
        <taxon>Linum</taxon>
    </lineage>
</organism>
<dbReference type="Proteomes" id="UP001497516">
    <property type="component" value="Chromosome 9"/>
</dbReference>
<name>A0AAV2GY92_9ROSI</name>
<reference evidence="1 2" key="1">
    <citation type="submission" date="2024-04" db="EMBL/GenBank/DDBJ databases">
        <authorList>
            <person name="Fracassetti M."/>
        </authorList>
    </citation>
    <scope>NUCLEOTIDE SEQUENCE [LARGE SCALE GENOMIC DNA]</scope>
</reference>
<dbReference type="AlphaFoldDB" id="A0AAV2GY92"/>
<proteinExistence type="predicted"/>
<sequence>MYKTEDVATLKGFGGFIYYIDIRFKDTLCDFGYNGDNLPVVVVASTQIMNGCCLNFTTGDFGTTRSGHSHPILHQPNQSRYAYLFFPFPVFY</sequence>
<dbReference type="EMBL" id="OZ034822">
    <property type="protein sequence ID" value="CAL1414275.1"/>
    <property type="molecule type" value="Genomic_DNA"/>
</dbReference>
<accession>A0AAV2GY92</accession>